<organism evidence="2 3">
    <name type="scientific">Halobacillus locisalis</name>
    <dbReference type="NCBI Taxonomy" id="220753"/>
    <lineage>
        <taxon>Bacteria</taxon>
        <taxon>Bacillati</taxon>
        <taxon>Bacillota</taxon>
        <taxon>Bacilli</taxon>
        <taxon>Bacillales</taxon>
        <taxon>Bacillaceae</taxon>
        <taxon>Halobacillus</taxon>
    </lineage>
</organism>
<evidence type="ECO:0000259" key="1">
    <source>
        <dbReference type="PROSITE" id="PS51186"/>
    </source>
</evidence>
<accession>A0A838CPA1</accession>
<gene>
    <name evidence="2" type="ORF">H0266_03565</name>
</gene>
<keyword evidence="3" id="KW-1185">Reference proteome</keyword>
<dbReference type="Gene3D" id="3.40.630.30">
    <property type="match status" value="1"/>
</dbReference>
<evidence type="ECO:0000313" key="2">
    <source>
        <dbReference type="EMBL" id="MBA2173972.1"/>
    </source>
</evidence>
<reference evidence="2 3" key="1">
    <citation type="journal article" date="2004" name="Extremophiles">
        <title>Halobacillus locisalis sp. nov., a halophilic bacterium isolated from a marine solar saltern of the Yellow Sea in Korea.</title>
        <authorList>
            <person name="Yoon J.H."/>
            <person name="Kang K.H."/>
            <person name="Oh T.K."/>
            <person name="Park Y.H."/>
        </authorList>
    </citation>
    <scope>NUCLEOTIDE SEQUENCE [LARGE SCALE GENOMIC DNA]</scope>
    <source>
        <strain evidence="2 3">KCTC 3788</strain>
    </source>
</reference>
<proteinExistence type="predicted"/>
<sequence length="154" mass="18173">MTALVPMNEIEFNRIMEGEQEHYASEKVKAGTWTEEEALDKSKETFDQLLPNGLHTANHHFLSIQINHENIGYFWYHFDPDHKQKEAFIYNFLIFEVNQGKGLGKSALQELEIYLRDQGVHKLSLHVFGHNQRAIHLYNRLKFETTDLHMSKYL</sequence>
<dbReference type="PANTHER" id="PTHR43259">
    <property type="entry name" value="SPT10P"/>
    <property type="match status" value="1"/>
</dbReference>
<protein>
    <submittedName>
        <fullName evidence="2">GNAT family N-acetyltransferase</fullName>
    </submittedName>
</protein>
<dbReference type="RefSeq" id="WP_181470995.1">
    <property type="nucleotide sequence ID" value="NZ_JACEFG010000001.1"/>
</dbReference>
<dbReference type="GO" id="GO:0016747">
    <property type="term" value="F:acyltransferase activity, transferring groups other than amino-acyl groups"/>
    <property type="evidence" value="ECO:0007669"/>
    <property type="project" value="InterPro"/>
</dbReference>
<name>A0A838CPA1_9BACI</name>
<dbReference type="Pfam" id="PF00583">
    <property type="entry name" value="Acetyltransf_1"/>
    <property type="match status" value="1"/>
</dbReference>
<dbReference type="AlphaFoldDB" id="A0A838CPA1"/>
<evidence type="ECO:0000313" key="3">
    <source>
        <dbReference type="Proteomes" id="UP000571017"/>
    </source>
</evidence>
<dbReference type="PROSITE" id="PS51186">
    <property type="entry name" value="GNAT"/>
    <property type="match status" value="1"/>
</dbReference>
<dbReference type="InterPro" id="IPR016181">
    <property type="entry name" value="Acyl_CoA_acyltransferase"/>
</dbReference>
<dbReference type="EMBL" id="JACEFG010000001">
    <property type="protein sequence ID" value="MBA2173972.1"/>
    <property type="molecule type" value="Genomic_DNA"/>
</dbReference>
<dbReference type="CDD" id="cd04301">
    <property type="entry name" value="NAT_SF"/>
    <property type="match status" value="1"/>
</dbReference>
<dbReference type="InterPro" id="IPR052829">
    <property type="entry name" value="N-acetyltransferase_domain"/>
</dbReference>
<dbReference type="Proteomes" id="UP000571017">
    <property type="component" value="Unassembled WGS sequence"/>
</dbReference>
<dbReference type="InterPro" id="IPR000182">
    <property type="entry name" value="GNAT_dom"/>
</dbReference>
<keyword evidence="2" id="KW-0808">Transferase</keyword>
<dbReference type="PANTHER" id="PTHR43259:SF1">
    <property type="entry name" value="N-ACETYLTRANSFERASE DOMAIN-CONTAINING PROTEIN"/>
    <property type="match status" value="1"/>
</dbReference>
<feature type="domain" description="N-acetyltransferase" evidence="1">
    <location>
        <begin position="2"/>
        <end position="154"/>
    </location>
</feature>
<dbReference type="SUPFAM" id="SSF55729">
    <property type="entry name" value="Acyl-CoA N-acyltransferases (Nat)"/>
    <property type="match status" value="1"/>
</dbReference>
<comment type="caution">
    <text evidence="2">The sequence shown here is derived from an EMBL/GenBank/DDBJ whole genome shotgun (WGS) entry which is preliminary data.</text>
</comment>